<proteinExistence type="inferred from homology"/>
<dbReference type="RefSeq" id="WP_406787461.1">
    <property type="nucleotide sequence ID" value="NZ_JBJIAA010000007.1"/>
</dbReference>
<dbReference type="Pfam" id="PF00675">
    <property type="entry name" value="Peptidase_M16"/>
    <property type="match status" value="1"/>
</dbReference>
<sequence>MEENMLDLKEVKLSNGLQIISIKKNTQLFSLHFGVKIGSLYEDNKEKGISHFIEHMVFKGTSNMNNEQLNEAFEELGGEYNAYTDYNCTVYSVTALNEELDRSLYLISDMIRNAVFDKTEFNKEKEVILSEIRSVKDDIEDYSFNKVHEIGFSRGPLKYDTIGSEKNINKFTSEDLVDFYKRYYLPNNCCIVIVSNIGHEEVICNIEKYFDSWAKKDIIKRNILAEKNLPVKKVSYRNDIEQSTIIYMFTFHGLTRMEEMALKILNYRLGESANSILFREIREKKGLAYDIYSELNTSKYVKTMYIYTAVGKGNIDSAAMCIDKCLEKIKCEKNFIESKSIAVMKKVLKTAVVSTIEDTTDLSNYVLHQCLDGENIYEFLEDIKNVDLVNCNDITMVANKVLSNPTIHILTSKESD</sequence>
<feature type="domain" description="Peptidase M16 C-terminal" evidence="4">
    <location>
        <begin position="170"/>
        <end position="330"/>
    </location>
</feature>
<evidence type="ECO:0000256" key="2">
    <source>
        <dbReference type="RuleBase" id="RU004447"/>
    </source>
</evidence>
<dbReference type="InterPro" id="IPR011765">
    <property type="entry name" value="Pept_M16_N"/>
</dbReference>
<dbReference type="EMBL" id="JBJIAA010000007">
    <property type="protein sequence ID" value="MFL0250799.1"/>
    <property type="molecule type" value="Genomic_DNA"/>
</dbReference>
<dbReference type="InterPro" id="IPR011249">
    <property type="entry name" value="Metalloenz_LuxS/M16"/>
</dbReference>
<evidence type="ECO:0000259" key="3">
    <source>
        <dbReference type="Pfam" id="PF00675"/>
    </source>
</evidence>
<name>A0ABW8TIP1_9CLOT</name>
<evidence type="ECO:0000313" key="5">
    <source>
        <dbReference type="EMBL" id="MFL0250799.1"/>
    </source>
</evidence>
<organism evidence="5 6">
    <name type="scientific">Clostridium neuense</name>
    <dbReference type="NCBI Taxonomy" id="1728934"/>
    <lineage>
        <taxon>Bacteria</taxon>
        <taxon>Bacillati</taxon>
        <taxon>Bacillota</taxon>
        <taxon>Clostridia</taxon>
        <taxon>Eubacteriales</taxon>
        <taxon>Clostridiaceae</taxon>
        <taxon>Clostridium</taxon>
    </lineage>
</organism>
<dbReference type="Pfam" id="PF05193">
    <property type="entry name" value="Peptidase_M16_C"/>
    <property type="match status" value="1"/>
</dbReference>
<comment type="similarity">
    <text evidence="1 2">Belongs to the peptidase M16 family.</text>
</comment>
<accession>A0ABW8TIP1</accession>
<evidence type="ECO:0000256" key="1">
    <source>
        <dbReference type="ARBA" id="ARBA00007261"/>
    </source>
</evidence>
<evidence type="ECO:0000259" key="4">
    <source>
        <dbReference type="Pfam" id="PF05193"/>
    </source>
</evidence>
<evidence type="ECO:0000313" key="6">
    <source>
        <dbReference type="Proteomes" id="UP001623592"/>
    </source>
</evidence>
<dbReference type="Gene3D" id="3.30.830.10">
    <property type="entry name" value="Metalloenzyme, LuxS/M16 peptidase-like"/>
    <property type="match status" value="2"/>
</dbReference>
<keyword evidence="6" id="KW-1185">Reference proteome</keyword>
<dbReference type="InterPro" id="IPR050361">
    <property type="entry name" value="MPP/UQCRC_Complex"/>
</dbReference>
<reference evidence="5 6" key="1">
    <citation type="submission" date="2024-11" db="EMBL/GenBank/DDBJ databases">
        <authorList>
            <person name="Heng Y.C."/>
            <person name="Lim A.C.H."/>
            <person name="Lee J.K.Y."/>
            <person name="Kittelmann S."/>
        </authorList>
    </citation>
    <scope>NUCLEOTIDE SEQUENCE [LARGE SCALE GENOMIC DNA]</scope>
    <source>
        <strain evidence="5 6">WILCCON 0114</strain>
    </source>
</reference>
<dbReference type="PROSITE" id="PS00143">
    <property type="entry name" value="INSULINASE"/>
    <property type="match status" value="1"/>
</dbReference>
<dbReference type="InterPro" id="IPR001431">
    <property type="entry name" value="Pept_M16_Zn_BS"/>
</dbReference>
<dbReference type="InterPro" id="IPR007863">
    <property type="entry name" value="Peptidase_M16_C"/>
</dbReference>
<dbReference type="PANTHER" id="PTHR11851">
    <property type="entry name" value="METALLOPROTEASE"/>
    <property type="match status" value="1"/>
</dbReference>
<protein>
    <submittedName>
        <fullName evidence="5">M16 family metallopeptidase</fullName>
    </submittedName>
</protein>
<comment type="caution">
    <text evidence="5">The sequence shown here is derived from an EMBL/GenBank/DDBJ whole genome shotgun (WGS) entry which is preliminary data.</text>
</comment>
<dbReference type="SUPFAM" id="SSF63411">
    <property type="entry name" value="LuxS/MPP-like metallohydrolase"/>
    <property type="match status" value="2"/>
</dbReference>
<dbReference type="PANTHER" id="PTHR11851:SF49">
    <property type="entry name" value="MITOCHONDRIAL-PROCESSING PEPTIDASE SUBUNIT ALPHA"/>
    <property type="match status" value="1"/>
</dbReference>
<gene>
    <name evidence="5" type="ORF">ACJDT4_10235</name>
</gene>
<feature type="domain" description="Peptidase M16 N-terminal" evidence="3">
    <location>
        <begin position="20"/>
        <end position="163"/>
    </location>
</feature>
<dbReference type="Proteomes" id="UP001623592">
    <property type="component" value="Unassembled WGS sequence"/>
</dbReference>